<reference evidence="2 3" key="1">
    <citation type="submission" date="2024-01" db="EMBL/GenBank/DDBJ databases">
        <authorList>
            <person name="Kunselman E."/>
        </authorList>
    </citation>
    <scope>NUCLEOTIDE SEQUENCE [LARGE SCALE GENOMIC DNA]</scope>
    <source>
        <strain evidence="2">2 abalone samples</strain>
    </source>
</reference>
<evidence type="ECO:0000259" key="1">
    <source>
        <dbReference type="PROSITE" id="PS51736"/>
    </source>
</evidence>
<protein>
    <recommendedName>
        <fullName evidence="1">Resolvase/invertase-type recombinase catalytic domain-containing protein</fullName>
    </recommendedName>
</protein>
<feature type="domain" description="Resolvase/invertase-type recombinase catalytic" evidence="1">
    <location>
        <begin position="14"/>
        <end position="76"/>
    </location>
</feature>
<comment type="caution">
    <text evidence="2">The sequence shown here is derived from an EMBL/GenBank/DDBJ whole genome shotgun (WGS) entry which is preliminary data.</text>
</comment>
<dbReference type="EMBL" id="CAWVOK010000018">
    <property type="protein sequence ID" value="CAK8162998.1"/>
    <property type="molecule type" value="Genomic_DNA"/>
</dbReference>
<dbReference type="PROSITE" id="PS51736">
    <property type="entry name" value="RECOMBINASES_3"/>
    <property type="match status" value="1"/>
</dbReference>
<organism evidence="2 3">
    <name type="scientific">Candidatus Xenohaliotis californiensis</name>
    <dbReference type="NCBI Taxonomy" id="84677"/>
    <lineage>
        <taxon>Bacteria</taxon>
        <taxon>Pseudomonadati</taxon>
        <taxon>Pseudomonadota</taxon>
        <taxon>Alphaproteobacteria</taxon>
        <taxon>Rickettsiales</taxon>
        <taxon>Anaplasmataceae</taxon>
        <taxon>Candidatus Xenohaliotis</taxon>
    </lineage>
</organism>
<dbReference type="Proteomes" id="UP001314181">
    <property type="component" value="Unassembled WGS sequence"/>
</dbReference>
<gene>
    <name evidence="2" type="ORF">CAXC1_260060</name>
</gene>
<dbReference type="RefSeq" id="WP_410520597.1">
    <property type="nucleotide sequence ID" value="NZ_CAWVOK010000018.1"/>
</dbReference>
<dbReference type="InterPro" id="IPR036162">
    <property type="entry name" value="Resolvase-like_N_sf"/>
</dbReference>
<sequence>MIKSPNVSTACQGRLLGYAPVSKQNQDLTTQIRMLTKEGCVRIFRDRISGAKYKKPGLDQLLDTARENDVVVTHFR</sequence>
<name>A0ABM9N878_9RICK</name>
<dbReference type="Gene3D" id="3.40.50.1390">
    <property type="entry name" value="Resolvase, N-terminal catalytic domain"/>
    <property type="match status" value="1"/>
</dbReference>
<keyword evidence="3" id="KW-1185">Reference proteome</keyword>
<dbReference type="InterPro" id="IPR006119">
    <property type="entry name" value="Resolv_N"/>
</dbReference>
<accession>A0ABM9N878</accession>
<dbReference type="SUPFAM" id="SSF53041">
    <property type="entry name" value="Resolvase-like"/>
    <property type="match status" value="1"/>
</dbReference>
<proteinExistence type="predicted"/>
<evidence type="ECO:0000313" key="2">
    <source>
        <dbReference type="EMBL" id="CAK8162998.1"/>
    </source>
</evidence>
<evidence type="ECO:0000313" key="3">
    <source>
        <dbReference type="Proteomes" id="UP001314181"/>
    </source>
</evidence>
<dbReference type="Pfam" id="PF00239">
    <property type="entry name" value="Resolvase"/>
    <property type="match status" value="1"/>
</dbReference>